<dbReference type="GO" id="GO:0019226">
    <property type="term" value="P:transmission of nerve impulse"/>
    <property type="evidence" value="ECO:0007669"/>
    <property type="project" value="TreeGrafter"/>
</dbReference>
<dbReference type="GO" id="GO:0098970">
    <property type="term" value="P:postsynaptic neurotransmitter receptor diffusion trapping"/>
    <property type="evidence" value="ECO:0007669"/>
    <property type="project" value="TreeGrafter"/>
</dbReference>
<dbReference type="GO" id="GO:0098839">
    <property type="term" value="C:postsynaptic density membrane"/>
    <property type="evidence" value="ECO:0007669"/>
    <property type="project" value="TreeGrafter"/>
</dbReference>
<dbReference type="PANTHER" id="PTHR12107">
    <property type="entry name" value="VOLTAGE-DEPENDENT CALCIUM CHANNEL GAMMA SUBUNIT"/>
    <property type="match status" value="1"/>
</dbReference>
<evidence type="ECO:0000313" key="9">
    <source>
        <dbReference type="Proteomes" id="UP000005408"/>
    </source>
</evidence>
<feature type="region of interest" description="Disordered" evidence="6">
    <location>
        <begin position="222"/>
        <end position="270"/>
    </location>
</feature>
<keyword evidence="3 7" id="KW-0812">Transmembrane</keyword>
<dbReference type="InterPro" id="IPR008368">
    <property type="entry name" value="VDCC_gsu"/>
</dbReference>
<evidence type="ECO:0000256" key="6">
    <source>
        <dbReference type="SAM" id="MobiDB-lite"/>
    </source>
</evidence>
<comment type="subcellular location">
    <subcellularLocation>
        <location evidence="1">Membrane</location>
        <topology evidence="1">Multi-pass membrane protein</topology>
    </subcellularLocation>
</comment>
<accession>A0A8W8IEN7</accession>
<feature type="transmembrane region" description="Helical" evidence="7">
    <location>
        <begin position="12"/>
        <end position="36"/>
    </location>
</feature>
<feature type="transmembrane region" description="Helical" evidence="7">
    <location>
        <begin position="139"/>
        <end position="163"/>
    </location>
</feature>
<dbReference type="InterPro" id="IPR017974">
    <property type="entry name" value="Claudin_CS"/>
</dbReference>
<dbReference type="PANTHER" id="PTHR12107:SF0">
    <property type="entry name" value="STARGAZIN (MAMMALIAN CALCIUM CHANNEL) HOMOLOG"/>
    <property type="match status" value="1"/>
</dbReference>
<dbReference type="InterPro" id="IPR051072">
    <property type="entry name" value="CACNG_subunit"/>
</dbReference>
<dbReference type="EnsemblMetazoa" id="G1383.2">
    <property type="protein sequence ID" value="G1383.2:cds"/>
    <property type="gene ID" value="G1383"/>
</dbReference>
<dbReference type="PROSITE" id="PS51257">
    <property type="entry name" value="PROKAR_LIPOPROTEIN"/>
    <property type="match status" value="1"/>
</dbReference>
<keyword evidence="4 7" id="KW-1133">Transmembrane helix</keyword>
<dbReference type="PROSITE" id="PS01346">
    <property type="entry name" value="CLAUDIN"/>
    <property type="match status" value="1"/>
</dbReference>
<dbReference type="Proteomes" id="UP000005408">
    <property type="component" value="Unassembled WGS sequence"/>
</dbReference>
<feature type="transmembrane region" description="Helical" evidence="7">
    <location>
        <begin position="183"/>
        <end position="211"/>
    </location>
</feature>
<protein>
    <recommendedName>
        <fullName evidence="10">Voltage-dependent calcium channel gamma-5 subunit</fullName>
    </recommendedName>
</protein>
<keyword evidence="9" id="KW-1185">Reference proteome</keyword>
<proteinExistence type="inferred from homology"/>
<dbReference type="GO" id="GO:0098943">
    <property type="term" value="P:neurotransmitter receptor transport, postsynaptic endosome to lysosome"/>
    <property type="evidence" value="ECO:0007669"/>
    <property type="project" value="TreeGrafter"/>
</dbReference>
<feature type="compositionally biased region" description="Basic and acidic residues" evidence="6">
    <location>
        <begin position="245"/>
        <end position="263"/>
    </location>
</feature>
<evidence type="ECO:0000256" key="7">
    <source>
        <dbReference type="SAM" id="Phobius"/>
    </source>
</evidence>
<dbReference type="PRINTS" id="PR01792">
    <property type="entry name" value="VDCCGAMMA"/>
</dbReference>
<sequence>MDCCSKKRALMVLTSACACAAFGLLAIGVSTDYWLFTSDLQKEELNDTDKYENHWSGLWRTCRVDEFSPSCYFPTRMDCNYIMYFTPSDEKEGLPQTQAILLTMRRSTWFPLASLLILLIGTIICFVGQCKSGRKSLTFVCGILFVLAGLCTLVGIILYIGSITEEVGSKGKPSGDEKAPFKYNYGASFIMTVCSFVLTELSGVFSVYLYITRYKQKHRKKLQQMLKGEQNDRGNRWRYRKPTNHSRERSASRERCSRDHSMSRSDSYYTYTPISDNVSNELSNYTFPREVSRNTISTTVDTHAPPRCDYRDHVVRENNTTRELMTIPLPPEAIVRRTTPV</sequence>
<dbReference type="GO" id="GO:0016247">
    <property type="term" value="F:channel regulator activity"/>
    <property type="evidence" value="ECO:0007669"/>
    <property type="project" value="TreeGrafter"/>
</dbReference>
<dbReference type="Pfam" id="PF13903">
    <property type="entry name" value="Claudin_2"/>
    <property type="match status" value="1"/>
</dbReference>
<dbReference type="Gene3D" id="1.20.140.150">
    <property type="match status" value="1"/>
</dbReference>
<comment type="similarity">
    <text evidence="2">Belongs to the PMP-22/EMP/MP20 family. CACNG subfamily.</text>
</comment>
<evidence type="ECO:0000256" key="3">
    <source>
        <dbReference type="ARBA" id="ARBA00022692"/>
    </source>
</evidence>
<reference evidence="8" key="1">
    <citation type="submission" date="2022-08" db="UniProtKB">
        <authorList>
            <consortium name="EnsemblMetazoa"/>
        </authorList>
    </citation>
    <scope>IDENTIFICATION</scope>
    <source>
        <strain evidence="8">05x7-T-G4-1.051#20</strain>
    </source>
</reference>
<keyword evidence="5 7" id="KW-0472">Membrane</keyword>
<dbReference type="GO" id="GO:0099590">
    <property type="term" value="P:neurotransmitter receptor internalization"/>
    <property type="evidence" value="ECO:0007669"/>
    <property type="project" value="TreeGrafter"/>
</dbReference>
<dbReference type="InterPro" id="IPR004031">
    <property type="entry name" value="PMP22/EMP/MP20/Claudin"/>
</dbReference>
<dbReference type="GO" id="GO:0032281">
    <property type="term" value="C:AMPA glutamate receptor complex"/>
    <property type="evidence" value="ECO:0007669"/>
    <property type="project" value="TreeGrafter"/>
</dbReference>
<evidence type="ECO:0000256" key="1">
    <source>
        <dbReference type="ARBA" id="ARBA00004141"/>
    </source>
</evidence>
<evidence type="ECO:0000256" key="4">
    <source>
        <dbReference type="ARBA" id="ARBA00022989"/>
    </source>
</evidence>
<name>A0A8W8IEN7_MAGGI</name>
<evidence type="ECO:0008006" key="10">
    <source>
        <dbReference type="Google" id="ProtNLM"/>
    </source>
</evidence>
<evidence type="ECO:0000256" key="5">
    <source>
        <dbReference type="ARBA" id="ARBA00023136"/>
    </source>
</evidence>
<dbReference type="GO" id="GO:0005245">
    <property type="term" value="F:voltage-gated calcium channel activity"/>
    <property type="evidence" value="ECO:0007669"/>
    <property type="project" value="TreeGrafter"/>
</dbReference>
<organism evidence="8 9">
    <name type="scientific">Magallana gigas</name>
    <name type="common">Pacific oyster</name>
    <name type="synonym">Crassostrea gigas</name>
    <dbReference type="NCBI Taxonomy" id="29159"/>
    <lineage>
        <taxon>Eukaryota</taxon>
        <taxon>Metazoa</taxon>
        <taxon>Spiralia</taxon>
        <taxon>Lophotrochozoa</taxon>
        <taxon>Mollusca</taxon>
        <taxon>Bivalvia</taxon>
        <taxon>Autobranchia</taxon>
        <taxon>Pteriomorphia</taxon>
        <taxon>Ostreida</taxon>
        <taxon>Ostreoidea</taxon>
        <taxon>Ostreidae</taxon>
        <taxon>Magallana</taxon>
    </lineage>
</organism>
<evidence type="ECO:0000256" key="2">
    <source>
        <dbReference type="ARBA" id="ARBA00007111"/>
    </source>
</evidence>
<evidence type="ECO:0000313" key="8">
    <source>
        <dbReference type="EnsemblMetazoa" id="G1383.2:cds"/>
    </source>
</evidence>
<dbReference type="GO" id="GO:0051968">
    <property type="term" value="P:positive regulation of synaptic transmission, glutamatergic"/>
    <property type="evidence" value="ECO:0007669"/>
    <property type="project" value="TreeGrafter"/>
</dbReference>
<dbReference type="AlphaFoldDB" id="A0A8W8IEN7"/>
<feature type="transmembrane region" description="Helical" evidence="7">
    <location>
        <begin position="109"/>
        <end position="127"/>
    </location>
</feature>